<evidence type="ECO:0000313" key="6">
    <source>
        <dbReference type="EMBL" id="ERL66545.1"/>
    </source>
</evidence>
<dbReference type="RefSeq" id="WP_022528171.1">
    <property type="nucleotide sequence ID" value="NZ_KI271582.1"/>
</dbReference>
<dbReference type="PROSITE" id="PS50893">
    <property type="entry name" value="ABC_TRANSPORTER_2"/>
    <property type="match status" value="1"/>
</dbReference>
<dbReference type="eggNOG" id="COG1131">
    <property type="taxonomic scope" value="Bacteria"/>
</dbReference>
<dbReference type="HOGENOM" id="CLU_000604_1_2_9"/>
<protein>
    <recommendedName>
        <fullName evidence="5">ABC transporter domain-containing protein</fullName>
    </recommendedName>
</protein>
<evidence type="ECO:0000313" key="7">
    <source>
        <dbReference type="Proteomes" id="UP000030647"/>
    </source>
</evidence>
<name>U4TSY6_9LACO</name>
<sequence length="215" mass="23830">MAKEVISLENVSKRFRRKAALTDITLHIFENHVYGFSGPNGSGKTLTFKTILGFAKASQGKVIVNGTVVRQDDLFARQIGFAIPEYGLLPSKSGQENLKLLAILSQSSESEVFNLLTYVGLNPTDPQKIKDYSLGMRQRLLIAAALVGDNPILIFDEPTNALDEAGQLFMVKLINDLKARGKTILVSSHDASFLKQVSDHIFYFSEGRLVREEKQ</sequence>
<proteinExistence type="inferred from homology"/>
<dbReference type="GO" id="GO:0016887">
    <property type="term" value="F:ATP hydrolysis activity"/>
    <property type="evidence" value="ECO:0007669"/>
    <property type="project" value="InterPro"/>
</dbReference>
<reference evidence="7" key="1">
    <citation type="journal article" date="2013" name="Genome Announc.">
        <title>Whole-Genome Sequencing of Lactobacillus shenzhenensis Strain LY-73T.</title>
        <authorList>
            <person name="Lin Z."/>
            <person name="Liu Z."/>
            <person name="Yang R."/>
            <person name="Zou Y."/>
            <person name="Wan D."/>
            <person name="Chen J."/>
            <person name="Guo M."/>
            <person name="Zhao J."/>
            <person name="Fang C."/>
            <person name="Yang R."/>
            <person name="Liu F."/>
        </authorList>
    </citation>
    <scope>NUCLEOTIDE SEQUENCE [LARGE SCALE GENOMIC DNA]</scope>
    <source>
        <strain evidence="7">LY-73</strain>
    </source>
</reference>
<dbReference type="GO" id="GO:0005524">
    <property type="term" value="F:ATP binding"/>
    <property type="evidence" value="ECO:0007669"/>
    <property type="project" value="UniProtKB-KW"/>
</dbReference>
<dbReference type="PANTHER" id="PTHR43335">
    <property type="entry name" value="ABC TRANSPORTER, ATP-BINDING PROTEIN"/>
    <property type="match status" value="1"/>
</dbReference>
<dbReference type="Proteomes" id="UP000030647">
    <property type="component" value="Unassembled WGS sequence"/>
</dbReference>
<dbReference type="AlphaFoldDB" id="U4TSY6"/>
<evidence type="ECO:0000256" key="4">
    <source>
        <dbReference type="ARBA" id="ARBA00022840"/>
    </source>
</evidence>
<evidence type="ECO:0000259" key="5">
    <source>
        <dbReference type="PROSITE" id="PS50893"/>
    </source>
</evidence>
<dbReference type="EMBL" id="KI271582">
    <property type="protein sequence ID" value="ERL66545.1"/>
    <property type="molecule type" value="Genomic_DNA"/>
</dbReference>
<keyword evidence="2" id="KW-0813">Transport</keyword>
<dbReference type="PANTHER" id="PTHR43335:SF4">
    <property type="entry name" value="ABC TRANSPORTER, ATP-BINDING PROTEIN"/>
    <property type="match status" value="1"/>
</dbReference>
<comment type="similarity">
    <text evidence="1">Belongs to the ABC transporter superfamily.</text>
</comment>
<evidence type="ECO:0000256" key="3">
    <source>
        <dbReference type="ARBA" id="ARBA00022741"/>
    </source>
</evidence>
<dbReference type="Gene3D" id="3.40.50.300">
    <property type="entry name" value="P-loop containing nucleotide triphosphate hydrolases"/>
    <property type="match status" value="1"/>
</dbReference>
<feature type="domain" description="ABC transporter" evidence="5">
    <location>
        <begin position="6"/>
        <end position="215"/>
    </location>
</feature>
<dbReference type="SMART" id="SM00382">
    <property type="entry name" value="AAA"/>
    <property type="match status" value="1"/>
</dbReference>
<dbReference type="OrthoDB" id="9804819at2"/>
<dbReference type="PROSITE" id="PS00211">
    <property type="entry name" value="ABC_TRANSPORTER_1"/>
    <property type="match status" value="1"/>
</dbReference>
<dbReference type="STRING" id="1231336.L248_0224"/>
<dbReference type="SUPFAM" id="SSF52540">
    <property type="entry name" value="P-loop containing nucleoside triphosphate hydrolases"/>
    <property type="match status" value="1"/>
</dbReference>
<dbReference type="InterPro" id="IPR027417">
    <property type="entry name" value="P-loop_NTPase"/>
</dbReference>
<organism evidence="6 7">
    <name type="scientific">Schleiferilactobacillus shenzhenensis LY-73</name>
    <dbReference type="NCBI Taxonomy" id="1231336"/>
    <lineage>
        <taxon>Bacteria</taxon>
        <taxon>Bacillati</taxon>
        <taxon>Bacillota</taxon>
        <taxon>Bacilli</taxon>
        <taxon>Lactobacillales</taxon>
        <taxon>Lactobacillaceae</taxon>
        <taxon>Schleiferilactobacillus</taxon>
    </lineage>
</organism>
<keyword evidence="3" id="KW-0547">Nucleotide-binding</keyword>
<dbReference type="InterPro" id="IPR017871">
    <property type="entry name" value="ABC_transporter-like_CS"/>
</dbReference>
<keyword evidence="7" id="KW-1185">Reference proteome</keyword>
<evidence type="ECO:0000256" key="1">
    <source>
        <dbReference type="ARBA" id="ARBA00005417"/>
    </source>
</evidence>
<keyword evidence="4" id="KW-0067">ATP-binding</keyword>
<gene>
    <name evidence="6" type="ORF">L248_0224</name>
</gene>
<evidence type="ECO:0000256" key="2">
    <source>
        <dbReference type="ARBA" id="ARBA00022448"/>
    </source>
</evidence>
<dbReference type="InterPro" id="IPR003593">
    <property type="entry name" value="AAA+_ATPase"/>
</dbReference>
<dbReference type="InterPro" id="IPR003439">
    <property type="entry name" value="ABC_transporter-like_ATP-bd"/>
</dbReference>
<dbReference type="Pfam" id="PF00005">
    <property type="entry name" value="ABC_tran"/>
    <property type="match status" value="1"/>
</dbReference>
<accession>U4TSY6</accession>